<name>A0A816TCK8_9BILA</name>
<evidence type="ECO:0000259" key="16">
    <source>
        <dbReference type="Pfam" id="PF02230"/>
    </source>
</evidence>
<dbReference type="GO" id="GO:0004838">
    <property type="term" value="F:L-tyrosine-2-oxoglutarate transaminase activity"/>
    <property type="evidence" value="ECO:0007669"/>
    <property type="project" value="InterPro"/>
</dbReference>
<dbReference type="EC" id="2.6.1.5" evidence="5"/>
<dbReference type="GO" id="GO:0006572">
    <property type="term" value="P:L-tyrosine catabolic process"/>
    <property type="evidence" value="ECO:0007669"/>
    <property type="project" value="UniProtKB-KW"/>
</dbReference>
<gene>
    <name evidence="17" type="ORF">XDN619_LOCUS17239</name>
</gene>
<dbReference type="Gene3D" id="3.90.1150.10">
    <property type="entry name" value="Aspartate Aminotransferase, domain 1"/>
    <property type="match status" value="1"/>
</dbReference>
<dbReference type="InterPro" id="IPR005957">
    <property type="entry name" value="Tyrosine_aminoTrfase"/>
</dbReference>
<evidence type="ECO:0000256" key="8">
    <source>
        <dbReference type="ARBA" id="ARBA00022679"/>
    </source>
</evidence>
<comment type="similarity">
    <text evidence="3">Belongs to the class-I pyridoxal-phosphate-dependent aminotransferase family.</text>
</comment>
<dbReference type="InterPro" id="IPR015424">
    <property type="entry name" value="PyrdxlP-dep_Trfase"/>
</dbReference>
<reference evidence="17" key="1">
    <citation type="submission" date="2021-02" db="EMBL/GenBank/DDBJ databases">
        <authorList>
            <person name="Nowell W R."/>
        </authorList>
    </citation>
    <scope>NUCLEOTIDE SEQUENCE</scope>
</reference>
<comment type="cofactor">
    <cofactor evidence="1">
        <name>pyridoxal 5'-phosphate</name>
        <dbReference type="ChEBI" id="CHEBI:597326"/>
    </cofactor>
</comment>
<evidence type="ECO:0000256" key="13">
    <source>
        <dbReference type="SAM" id="Coils"/>
    </source>
</evidence>
<dbReference type="PANTHER" id="PTHR45744:SF2">
    <property type="entry name" value="TYROSINE AMINOTRANSFERASE"/>
    <property type="match status" value="1"/>
</dbReference>
<sequence>MASSSVTKLIDTAHIIESKGTHRYSIIWFHGFGRSSDDYKDLFTQIQPPTTSIVLPNAPKRLVTIKGRQHYLRNWYEHNETNIEKSLQVIESAKELIEQENQLIDDASHIIIGGFSGQLVLREKIPQMLSEYARKIPILVLHGKDDNRIKWDDVKVGLELLKKNGIDDNMQLVLKDGIIDQDTCLKRNHMTSISNNMKKSMANGIENDWSPIQASRSARNTINPIRRIVDRMKISPNPAKEMISLSIGDPTHYGNMLPPVEALEAILQAVQLPTSHGYPPSFGILDARKAVAQFWSRSNCQVKPENVILTSGCSHALELCFDCMADPGDNILLPRPGFSLYVTLCQSLGIETRFYDLIPDENWQVNIDHLESLIDDRTRAVLINNPSNPCGAVYTAEHLRKILLVCEQNHLPIIADEIYADMVFPGNEFHFLGMLSENVPIVSCGGIAKRFICPGWRLGWIVVHDRHNLFKDTIQPGLIDLSSRILGPSSVTQAALSHILSETPESYFDDILHQIQSNADYFYHSLLNTPGLQPIMPQGAMYMLIRINTKDFKDIESDKDFFTKLICEESISCLPASVFGIDNFFRIVLTTPTDKTEEACQRILEFYQIKNIVTNTGLSKRTTVIHQFLPEVLSRPSIREQHKQETSSYEQTHARSPTNTKFNSMHENEKRKRTSVHTFMNSYDKDQQNLIKHSKSAADLF</sequence>
<dbReference type="CDD" id="cd00609">
    <property type="entry name" value="AAT_like"/>
    <property type="match status" value="1"/>
</dbReference>
<dbReference type="GO" id="GO:0016787">
    <property type="term" value="F:hydrolase activity"/>
    <property type="evidence" value="ECO:0007669"/>
    <property type="project" value="InterPro"/>
</dbReference>
<feature type="domain" description="Phospholipase/carboxylesterase/thioesterase" evidence="16">
    <location>
        <begin position="12"/>
        <end position="116"/>
    </location>
</feature>
<dbReference type="GO" id="GO:0006559">
    <property type="term" value="P:L-phenylalanine catabolic process"/>
    <property type="evidence" value="ECO:0007669"/>
    <property type="project" value="UniProtKB-UniPathway"/>
</dbReference>
<keyword evidence="13" id="KW-0175">Coiled coil</keyword>
<comment type="subunit">
    <text evidence="4">Homodimer.</text>
</comment>
<evidence type="ECO:0000256" key="10">
    <source>
        <dbReference type="ARBA" id="ARBA00022898"/>
    </source>
</evidence>
<evidence type="ECO:0000256" key="1">
    <source>
        <dbReference type="ARBA" id="ARBA00001933"/>
    </source>
</evidence>
<evidence type="ECO:0000256" key="11">
    <source>
        <dbReference type="ARBA" id="ARBA00031696"/>
    </source>
</evidence>
<dbReference type="Pfam" id="PF00155">
    <property type="entry name" value="Aminotran_1_2"/>
    <property type="match status" value="1"/>
</dbReference>
<dbReference type="SUPFAM" id="SSF53474">
    <property type="entry name" value="alpha/beta-Hydrolases"/>
    <property type="match status" value="1"/>
</dbReference>
<dbReference type="NCBIfam" id="TIGR01264">
    <property type="entry name" value="tyr_amTase_E"/>
    <property type="match status" value="1"/>
</dbReference>
<dbReference type="InterPro" id="IPR015422">
    <property type="entry name" value="PyrdxlP-dep_Trfase_small"/>
</dbReference>
<evidence type="ECO:0000256" key="14">
    <source>
        <dbReference type="SAM" id="MobiDB-lite"/>
    </source>
</evidence>
<keyword evidence="7" id="KW-0032">Aminotransferase</keyword>
<evidence type="ECO:0000256" key="3">
    <source>
        <dbReference type="ARBA" id="ARBA00007441"/>
    </source>
</evidence>
<feature type="compositionally biased region" description="Polar residues" evidence="14">
    <location>
        <begin position="646"/>
        <end position="663"/>
    </location>
</feature>
<evidence type="ECO:0000259" key="15">
    <source>
        <dbReference type="Pfam" id="PF00155"/>
    </source>
</evidence>
<comment type="catalytic activity">
    <reaction evidence="12">
        <text>L-tyrosine + 2-oxoglutarate = 3-(4-hydroxyphenyl)pyruvate + L-glutamate</text>
        <dbReference type="Rhea" id="RHEA:15093"/>
        <dbReference type="ChEBI" id="CHEBI:16810"/>
        <dbReference type="ChEBI" id="CHEBI:29985"/>
        <dbReference type="ChEBI" id="CHEBI:36242"/>
        <dbReference type="ChEBI" id="CHEBI:58315"/>
        <dbReference type="EC" id="2.6.1.5"/>
    </reaction>
</comment>
<accession>A0A816TCK8</accession>
<feature type="coiled-coil region" evidence="13">
    <location>
        <begin position="83"/>
        <end position="110"/>
    </location>
</feature>
<dbReference type="Proteomes" id="UP000663887">
    <property type="component" value="Unassembled WGS sequence"/>
</dbReference>
<dbReference type="InterPro" id="IPR005958">
    <property type="entry name" value="TyrNic_aminoTrfase"/>
</dbReference>
<evidence type="ECO:0000256" key="7">
    <source>
        <dbReference type="ARBA" id="ARBA00022576"/>
    </source>
</evidence>
<dbReference type="NCBIfam" id="TIGR01265">
    <property type="entry name" value="tyr_nico_aTase"/>
    <property type="match status" value="1"/>
</dbReference>
<protein>
    <recommendedName>
        <fullName evidence="6">Tyrosine aminotransferase</fullName>
        <ecNumber evidence="5">2.6.1.5</ecNumber>
    </recommendedName>
    <alternativeName>
        <fullName evidence="11">L-tyrosine:2-oxoglutarate aminotransferase</fullName>
    </alternativeName>
</protein>
<dbReference type="InterPro" id="IPR003140">
    <property type="entry name" value="PLipase/COase/thioEstase"/>
</dbReference>
<dbReference type="AlphaFoldDB" id="A0A816TCK8"/>
<dbReference type="PRINTS" id="PR00753">
    <property type="entry name" value="ACCSYNTHASE"/>
</dbReference>
<dbReference type="PANTHER" id="PTHR45744">
    <property type="entry name" value="TYROSINE AMINOTRANSFERASE"/>
    <property type="match status" value="1"/>
</dbReference>
<evidence type="ECO:0000256" key="4">
    <source>
        <dbReference type="ARBA" id="ARBA00011738"/>
    </source>
</evidence>
<dbReference type="UniPathway" id="UPA00139">
    <property type="reaction ID" value="UER00338"/>
</dbReference>
<feature type="region of interest" description="Disordered" evidence="14">
    <location>
        <begin position="637"/>
        <end position="670"/>
    </location>
</feature>
<dbReference type="SUPFAM" id="SSF53383">
    <property type="entry name" value="PLP-dependent transferases"/>
    <property type="match status" value="1"/>
</dbReference>
<keyword evidence="8" id="KW-0808">Transferase</keyword>
<evidence type="ECO:0000256" key="6">
    <source>
        <dbReference type="ARBA" id="ARBA00015959"/>
    </source>
</evidence>
<keyword evidence="9" id="KW-0828">Tyrosine catabolism</keyword>
<proteinExistence type="inferred from homology"/>
<evidence type="ECO:0000256" key="12">
    <source>
        <dbReference type="ARBA" id="ARBA00047798"/>
    </source>
</evidence>
<feature type="domain" description="Aminotransferase class I/classII large" evidence="15">
    <location>
        <begin position="241"/>
        <end position="603"/>
    </location>
</feature>
<dbReference type="InterPro" id="IPR015421">
    <property type="entry name" value="PyrdxlP-dep_Trfase_major"/>
</dbReference>
<comment type="caution">
    <text evidence="17">The sequence shown here is derived from an EMBL/GenBank/DDBJ whole genome shotgun (WGS) entry which is preliminary data.</text>
</comment>
<comment type="pathway">
    <text evidence="2">Amino-acid degradation; L-phenylalanine degradation; acetoacetate and fumarate from L-phenylalanine: step 2/6.</text>
</comment>
<organism evidence="17 18">
    <name type="scientific">Rotaria magnacalcarata</name>
    <dbReference type="NCBI Taxonomy" id="392030"/>
    <lineage>
        <taxon>Eukaryota</taxon>
        <taxon>Metazoa</taxon>
        <taxon>Spiralia</taxon>
        <taxon>Gnathifera</taxon>
        <taxon>Rotifera</taxon>
        <taxon>Eurotatoria</taxon>
        <taxon>Bdelloidea</taxon>
        <taxon>Philodinida</taxon>
        <taxon>Philodinidae</taxon>
        <taxon>Rotaria</taxon>
    </lineage>
</organism>
<dbReference type="InterPro" id="IPR004839">
    <property type="entry name" value="Aminotransferase_I/II_large"/>
</dbReference>
<evidence type="ECO:0000313" key="17">
    <source>
        <dbReference type="EMBL" id="CAF2093714.1"/>
    </source>
</evidence>
<dbReference type="Pfam" id="PF02230">
    <property type="entry name" value="Abhydrolase_2"/>
    <property type="match status" value="1"/>
</dbReference>
<dbReference type="Gene3D" id="3.40.50.1820">
    <property type="entry name" value="alpha/beta hydrolase"/>
    <property type="match status" value="1"/>
</dbReference>
<evidence type="ECO:0000313" key="18">
    <source>
        <dbReference type="Proteomes" id="UP000663887"/>
    </source>
</evidence>
<dbReference type="GO" id="GO:0030170">
    <property type="term" value="F:pyridoxal phosphate binding"/>
    <property type="evidence" value="ECO:0007669"/>
    <property type="project" value="InterPro"/>
</dbReference>
<dbReference type="EMBL" id="CAJNRG010007311">
    <property type="protein sequence ID" value="CAF2093714.1"/>
    <property type="molecule type" value="Genomic_DNA"/>
</dbReference>
<evidence type="ECO:0000256" key="9">
    <source>
        <dbReference type="ARBA" id="ARBA00022878"/>
    </source>
</evidence>
<dbReference type="Gene3D" id="3.40.640.10">
    <property type="entry name" value="Type I PLP-dependent aspartate aminotransferase-like (Major domain)"/>
    <property type="match status" value="1"/>
</dbReference>
<evidence type="ECO:0000256" key="5">
    <source>
        <dbReference type="ARBA" id="ARBA00012749"/>
    </source>
</evidence>
<dbReference type="InterPro" id="IPR029058">
    <property type="entry name" value="AB_hydrolase_fold"/>
</dbReference>
<keyword evidence="10" id="KW-0663">Pyridoxal phosphate</keyword>
<evidence type="ECO:0000256" key="2">
    <source>
        <dbReference type="ARBA" id="ARBA00005203"/>
    </source>
</evidence>